<dbReference type="Gene3D" id="1.25.40.10">
    <property type="entry name" value="Tetratricopeptide repeat domain"/>
    <property type="match status" value="1"/>
</dbReference>
<dbReference type="EMBL" id="FN649137">
    <property type="protein sequence ID" value="CBN73906.1"/>
    <property type="molecule type" value="Genomic_DNA"/>
</dbReference>
<feature type="repeat" description="ANK" evidence="4">
    <location>
        <begin position="118"/>
        <end position="150"/>
    </location>
</feature>
<dbReference type="AlphaFoldDB" id="D8LTK9"/>
<evidence type="ECO:0000256" key="2">
    <source>
        <dbReference type="ARBA" id="ARBA00023043"/>
    </source>
</evidence>
<dbReference type="Gene3D" id="1.25.40.20">
    <property type="entry name" value="Ankyrin repeat-containing domain"/>
    <property type="match status" value="1"/>
</dbReference>
<dbReference type="InParanoid" id="D8LTK9"/>
<feature type="repeat" description="ANK" evidence="4">
    <location>
        <begin position="151"/>
        <end position="183"/>
    </location>
</feature>
<feature type="compositionally biased region" description="Low complexity" evidence="5">
    <location>
        <begin position="923"/>
        <end position="951"/>
    </location>
</feature>
<dbReference type="Pfam" id="PF00397">
    <property type="entry name" value="WW"/>
    <property type="match status" value="2"/>
</dbReference>
<keyword evidence="8" id="KW-1185">Reference proteome</keyword>
<reference evidence="7 8" key="1">
    <citation type="journal article" date="2010" name="Nature">
        <title>The Ectocarpus genome and the independent evolution of multicellularity in brown algae.</title>
        <authorList>
            <person name="Cock J.M."/>
            <person name="Sterck L."/>
            <person name="Rouze P."/>
            <person name="Scornet D."/>
            <person name="Allen A.E."/>
            <person name="Amoutzias G."/>
            <person name="Anthouard V."/>
            <person name="Artiguenave F."/>
            <person name="Aury J.M."/>
            <person name="Badger J.H."/>
            <person name="Beszteri B."/>
            <person name="Billiau K."/>
            <person name="Bonnet E."/>
            <person name="Bothwell J.H."/>
            <person name="Bowler C."/>
            <person name="Boyen C."/>
            <person name="Brownlee C."/>
            <person name="Carrano C.J."/>
            <person name="Charrier B."/>
            <person name="Cho G.Y."/>
            <person name="Coelho S.M."/>
            <person name="Collen J."/>
            <person name="Corre E."/>
            <person name="Da Silva C."/>
            <person name="Delage L."/>
            <person name="Delaroque N."/>
            <person name="Dittami S.M."/>
            <person name="Doulbeau S."/>
            <person name="Elias M."/>
            <person name="Farnham G."/>
            <person name="Gachon C.M."/>
            <person name="Gschloessl B."/>
            <person name="Heesch S."/>
            <person name="Jabbari K."/>
            <person name="Jubin C."/>
            <person name="Kawai H."/>
            <person name="Kimura K."/>
            <person name="Kloareg B."/>
            <person name="Kupper F.C."/>
            <person name="Lang D."/>
            <person name="Le Bail A."/>
            <person name="Leblanc C."/>
            <person name="Lerouge P."/>
            <person name="Lohr M."/>
            <person name="Lopez P.J."/>
            <person name="Martens C."/>
            <person name="Maumus F."/>
            <person name="Michel G."/>
            <person name="Miranda-Saavedra D."/>
            <person name="Morales J."/>
            <person name="Moreau H."/>
            <person name="Motomura T."/>
            <person name="Nagasato C."/>
            <person name="Napoli C.A."/>
            <person name="Nelson D.R."/>
            <person name="Nyvall-Collen P."/>
            <person name="Peters A.F."/>
            <person name="Pommier C."/>
            <person name="Potin P."/>
            <person name="Poulain J."/>
            <person name="Quesneville H."/>
            <person name="Read B."/>
            <person name="Rensing S.A."/>
            <person name="Ritter A."/>
            <person name="Rousvoal S."/>
            <person name="Samanta M."/>
            <person name="Samson G."/>
            <person name="Schroeder D.C."/>
            <person name="Segurens B."/>
            <person name="Strittmatter M."/>
            <person name="Tonon T."/>
            <person name="Tregear J.W."/>
            <person name="Valentin K."/>
            <person name="von Dassow P."/>
            <person name="Yamagishi T."/>
            <person name="Van de Peer Y."/>
            <person name="Wincker P."/>
        </authorList>
    </citation>
    <scope>NUCLEOTIDE SEQUENCE [LARGE SCALE GENOMIC DNA]</scope>
    <source>
        <strain evidence="8">Ec32 / CCAP1310/4</strain>
    </source>
</reference>
<feature type="repeat" description="ANK" evidence="4">
    <location>
        <begin position="217"/>
        <end position="249"/>
    </location>
</feature>
<dbReference type="Proteomes" id="UP000002630">
    <property type="component" value="Linkage Group LG07"/>
</dbReference>
<dbReference type="eggNOG" id="KOG4177">
    <property type="taxonomic scope" value="Eukaryota"/>
</dbReference>
<dbReference type="InterPro" id="IPR001202">
    <property type="entry name" value="WW_dom"/>
</dbReference>
<dbReference type="SMART" id="SM00248">
    <property type="entry name" value="ANK"/>
    <property type="match status" value="7"/>
</dbReference>
<dbReference type="Pfam" id="PF00612">
    <property type="entry name" value="IQ"/>
    <property type="match status" value="3"/>
</dbReference>
<evidence type="ECO:0000259" key="6">
    <source>
        <dbReference type="PROSITE" id="PS50020"/>
    </source>
</evidence>
<feature type="repeat" description="ANK" evidence="4">
    <location>
        <begin position="15"/>
        <end position="47"/>
    </location>
</feature>
<dbReference type="Gene3D" id="2.20.70.10">
    <property type="match status" value="3"/>
</dbReference>
<feature type="repeat" description="ANK" evidence="4">
    <location>
        <begin position="184"/>
        <end position="216"/>
    </location>
</feature>
<dbReference type="SUPFAM" id="SSF51045">
    <property type="entry name" value="WW domain"/>
    <property type="match status" value="3"/>
</dbReference>
<feature type="domain" description="WW" evidence="6">
    <location>
        <begin position="323"/>
        <end position="352"/>
    </location>
</feature>
<dbReference type="EMBL" id="FN649732">
    <property type="protein sequence ID" value="CBN73906.1"/>
    <property type="molecule type" value="Genomic_DNA"/>
</dbReference>
<dbReference type="CDD" id="cd23767">
    <property type="entry name" value="IQCD"/>
    <property type="match status" value="1"/>
</dbReference>
<dbReference type="PROSITE" id="PS50088">
    <property type="entry name" value="ANK_REPEAT"/>
    <property type="match status" value="6"/>
</dbReference>
<dbReference type="InterPro" id="IPR011990">
    <property type="entry name" value="TPR-like_helical_dom_sf"/>
</dbReference>
<dbReference type="InterPro" id="IPR036020">
    <property type="entry name" value="WW_dom_sf"/>
</dbReference>
<feature type="compositionally biased region" description="Polar residues" evidence="5">
    <location>
        <begin position="1171"/>
        <end position="1181"/>
    </location>
</feature>
<dbReference type="SMART" id="SM00456">
    <property type="entry name" value="WW"/>
    <property type="match status" value="4"/>
</dbReference>
<evidence type="ECO:0000313" key="7">
    <source>
        <dbReference type="EMBL" id="CBN73906.1"/>
    </source>
</evidence>
<dbReference type="PROSITE" id="PS50020">
    <property type="entry name" value="WW_DOMAIN_2"/>
    <property type="match status" value="3"/>
</dbReference>
<feature type="region of interest" description="Disordered" evidence="5">
    <location>
        <begin position="1063"/>
        <end position="1087"/>
    </location>
</feature>
<dbReference type="SUPFAM" id="SSF48403">
    <property type="entry name" value="Ankyrin repeat"/>
    <property type="match status" value="1"/>
</dbReference>
<proteinExistence type="inferred from homology"/>
<keyword evidence="1" id="KW-0677">Repeat</keyword>
<gene>
    <name evidence="7" type="ORF">Esi_0009_0013</name>
</gene>
<dbReference type="PROSITE" id="PS50096">
    <property type="entry name" value="IQ"/>
    <property type="match status" value="3"/>
</dbReference>
<feature type="repeat" description="ANK" evidence="4">
    <location>
        <begin position="85"/>
        <end position="117"/>
    </location>
</feature>
<sequence length="1189" mass="130942">MLLDAGAKPDAVDGDGNTPLLTAAKTGAAVLCEILLARGADPRARNKSGSNALLLAVDGDNSAENSACVQVLLDAGSDPHETGPDGTVALHVSAHKGQTEVLWSLLQHGARVDVADVSGLTPLAYAVSNDHGDATGLLCDYGANLDLVDAAGRTALHVASQDGKVNALAELLGRSVNVDAKDAMGETALHYAAYSGKVEAVRALLETGADPSLQSLRGDNAAHIASRAGYVEIVRALVEYDVRIGQRNWQEYTPFGEARMNNHSQVAEFLSGSFVRLGGKGPSLGGNNGASTTIAELDDAQQQQQGGNEARGWDKEMEDKVQGWETEWDQDKQRFYYVNAETGETSYTAPFKISADRVEELREGAEVEYLRKVAPVNGESLLGLSDYREAFQEEKTELDTHKLRHQAAVVIQSCWRARMARIEANRRRKERRCASVINRQMRRFLGRCRRKRLGQVMSACLMLQKIVRGCMARRRHREGEAEMKRLRDANTLNRLVTRVYRGHLYGRRPARQLRAQREASWWGPSEWEAARHDAGDPLRTFFGWTGQWEAYLLQGSVDVMFYRNAASAEYTWDLPEEWQSQDAFDFYQREHTRIHGFTAEEAEAATLLQKAWRGKTSRNHFNLLMRAQKICKGAEAAYLADPDNLRSQINYILFTHVIDKDYNRSRILYTTALAAMEQRGPDVQLLLFAFAIFCFVTREEDFVSILATVERAIEAGAARDDADGIGRRWPPESYTSRRNPKRFALAEAGFFRFAAYNTNDAESWHNYAACRQLAYGDYAGASECYLKAIEKNPKDPKLQANYQTLMDTFPEHSQGSSTFESLSTHHQSQAENDKRRQDTASAKFLQRPEVKQAVIKIERAYLRSRQRQIDRFGTYLGPTGMLLREVQGEALAHQREHTASSPSSNNRGRQHDQRQQSVPPLPALSNSSSPGREPRGPLLLLPRAAGSALSGDDGRSQGSSASARVHQGVERPYMTGSDTSRKESGPMVPALSGPSSDYPSRSLGLVPPGWDIAEDDAGNKYYFNAAAAGRDFSTQAAAVAGDAAHGQLSGGETVHTRRYSEIAESSHGTEKEEGGELPAFPAGDAENATTDAGLAEHVGGSEPPLPLPDGWEAVDVGDGSIYYHHVLSGLTQWEVPREEEPHEITTAMAATPPDGSPWEEFKTEEGVPFWYNSSTGESSWSPPGHPAGR</sequence>
<dbReference type="PROSITE" id="PS50297">
    <property type="entry name" value="ANK_REP_REGION"/>
    <property type="match status" value="5"/>
</dbReference>
<evidence type="ECO:0000256" key="5">
    <source>
        <dbReference type="SAM" id="MobiDB-lite"/>
    </source>
</evidence>
<protein>
    <submittedName>
        <fullName evidence="7">Ankyrin 2,3/unc44</fullName>
    </submittedName>
</protein>
<dbReference type="OrthoDB" id="187617at2759"/>
<name>D8LTK9_ECTSI</name>
<dbReference type="PROSITE" id="PS01159">
    <property type="entry name" value="WW_DOMAIN_1"/>
    <property type="match status" value="2"/>
</dbReference>
<dbReference type="InterPro" id="IPR002110">
    <property type="entry name" value="Ankyrin_rpt"/>
</dbReference>
<keyword evidence="2 4" id="KW-0040">ANK repeat</keyword>
<organism evidence="7 8">
    <name type="scientific">Ectocarpus siliculosus</name>
    <name type="common">Brown alga</name>
    <name type="synonym">Conferva siliculosa</name>
    <dbReference type="NCBI Taxonomy" id="2880"/>
    <lineage>
        <taxon>Eukaryota</taxon>
        <taxon>Sar</taxon>
        <taxon>Stramenopiles</taxon>
        <taxon>Ochrophyta</taxon>
        <taxon>PX clade</taxon>
        <taxon>Phaeophyceae</taxon>
        <taxon>Ectocarpales</taxon>
        <taxon>Ectocarpaceae</taxon>
        <taxon>Ectocarpus</taxon>
    </lineage>
</organism>
<dbReference type="STRING" id="2880.D8LTK9"/>
<feature type="domain" description="WW" evidence="6">
    <location>
        <begin position="1152"/>
        <end position="1185"/>
    </location>
</feature>
<dbReference type="PANTHER" id="PTHR24166:SF48">
    <property type="entry name" value="PROTEIN VAPYRIN"/>
    <property type="match status" value="1"/>
</dbReference>
<feature type="region of interest" description="Disordered" evidence="5">
    <location>
        <begin position="809"/>
        <end position="845"/>
    </location>
</feature>
<accession>D8LTK9</accession>
<dbReference type="Pfam" id="PF12796">
    <property type="entry name" value="Ank_2"/>
    <property type="match status" value="2"/>
</dbReference>
<dbReference type="Pfam" id="PF00023">
    <property type="entry name" value="Ank"/>
    <property type="match status" value="1"/>
</dbReference>
<feature type="region of interest" description="Disordered" evidence="5">
    <location>
        <begin position="890"/>
        <end position="1002"/>
    </location>
</feature>
<evidence type="ECO:0000256" key="3">
    <source>
        <dbReference type="ARBA" id="ARBA00038259"/>
    </source>
</evidence>
<dbReference type="InterPro" id="IPR036770">
    <property type="entry name" value="Ankyrin_rpt-contain_sf"/>
</dbReference>
<dbReference type="InterPro" id="IPR000048">
    <property type="entry name" value="IQ_motif_EF-hand-BS"/>
</dbReference>
<dbReference type="SMART" id="SM00015">
    <property type="entry name" value="IQ"/>
    <property type="match status" value="4"/>
</dbReference>
<evidence type="ECO:0000256" key="1">
    <source>
        <dbReference type="ARBA" id="ARBA00022737"/>
    </source>
</evidence>
<feature type="compositionally biased region" description="Polar residues" evidence="5">
    <location>
        <begin position="809"/>
        <end position="830"/>
    </location>
</feature>
<dbReference type="InterPro" id="IPR050889">
    <property type="entry name" value="Dendritic_Spine_Reg/Scaffold"/>
</dbReference>
<dbReference type="PANTHER" id="PTHR24166">
    <property type="entry name" value="ROLLING PEBBLES, ISOFORM B"/>
    <property type="match status" value="1"/>
</dbReference>
<evidence type="ECO:0000313" key="8">
    <source>
        <dbReference type="Proteomes" id="UP000002630"/>
    </source>
</evidence>
<feature type="domain" description="WW" evidence="6">
    <location>
        <begin position="1105"/>
        <end position="1138"/>
    </location>
</feature>
<dbReference type="CDD" id="cd00201">
    <property type="entry name" value="WW"/>
    <property type="match status" value="3"/>
</dbReference>
<feature type="region of interest" description="Disordered" evidence="5">
    <location>
        <begin position="1169"/>
        <end position="1189"/>
    </location>
</feature>
<evidence type="ECO:0000256" key="4">
    <source>
        <dbReference type="PROSITE-ProRule" id="PRU00023"/>
    </source>
</evidence>
<comment type="similarity">
    <text evidence="3">Belongs to the TANC family.</text>
</comment>